<dbReference type="PANTHER" id="PTHR42673:SF4">
    <property type="entry name" value="MALEYLACETOACETATE ISOMERASE"/>
    <property type="match status" value="1"/>
</dbReference>
<dbReference type="GO" id="GO:0016034">
    <property type="term" value="F:maleylacetoacetate isomerase activity"/>
    <property type="evidence" value="ECO:0007669"/>
    <property type="project" value="TreeGrafter"/>
</dbReference>
<dbReference type="InterPro" id="IPR004045">
    <property type="entry name" value="Glutathione_S-Trfase_N"/>
</dbReference>
<dbReference type="SUPFAM" id="SSF47616">
    <property type="entry name" value="GST C-terminal domain-like"/>
    <property type="match status" value="1"/>
</dbReference>
<keyword evidence="5" id="KW-1185">Reference proteome</keyword>
<dbReference type="RefSeq" id="XP_060453410.1">
    <property type="nucleotide sequence ID" value="XM_060604167.1"/>
</dbReference>
<dbReference type="GO" id="GO:0005739">
    <property type="term" value="C:mitochondrion"/>
    <property type="evidence" value="ECO:0007669"/>
    <property type="project" value="TreeGrafter"/>
</dbReference>
<dbReference type="SFLD" id="SFLDS00019">
    <property type="entry name" value="Glutathione_Transferase_(cytos"/>
    <property type="match status" value="1"/>
</dbReference>
<dbReference type="GO" id="GO:0006559">
    <property type="term" value="P:L-phenylalanine catabolic process"/>
    <property type="evidence" value="ECO:0007669"/>
    <property type="project" value="TreeGrafter"/>
</dbReference>
<gene>
    <name evidence="4" type="ORF">CcaverHIS019_0108620</name>
</gene>
<dbReference type="EMBL" id="AP028212">
    <property type="protein sequence ID" value="BEI88144.1"/>
    <property type="molecule type" value="Genomic_DNA"/>
</dbReference>
<dbReference type="InterPro" id="IPR040079">
    <property type="entry name" value="Glutathione_S-Trfase"/>
</dbReference>
<dbReference type="GO" id="GO:0004364">
    <property type="term" value="F:glutathione transferase activity"/>
    <property type="evidence" value="ECO:0007669"/>
    <property type="project" value="TreeGrafter"/>
</dbReference>
<evidence type="ECO:0000259" key="2">
    <source>
        <dbReference type="PROSITE" id="PS50404"/>
    </source>
</evidence>
<sequence>MSPAPTLTLYTYFRSSAATRVRTLLSLQGTPYESEYIHLLKGDQRSASYTSLNPSGAVPTLKVSENGEEWYLTQSAAIMEYLDAVFGPSSKCGSLMPASEKGKALVRSIIDVLVCDMQPLANLKTLQRVKGMGGDSEVWAKEVNEAGLQALEGLLKKYSGGKFAYGDSLTLADVALAPQMYTCLRFGANLADYPTCAAVFKHVSSLPEFIAADWKHQPDTPEELRA</sequence>
<dbReference type="Proteomes" id="UP001233271">
    <property type="component" value="Chromosome 1"/>
</dbReference>
<dbReference type="PROSITE" id="PS50405">
    <property type="entry name" value="GST_CTER"/>
    <property type="match status" value="1"/>
</dbReference>
<dbReference type="InterPro" id="IPR036249">
    <property type="entry name" value="Thioredoxin-like_sf"/>
</dbReference>
<name>A0AA48KXC8_9TREE</name>
<evidence type="ECO:0000313" key="5">
    <source>
        <dbReference type="Proteomes" id="UP001233271"/>
    </source>
</evidence>
<dbReference type="InterPro" id="IPR036282">
    <property type="entry name" value="Glutathione-S-Trfase_C_sf"/>
</dbReference>
<dbReference type="InterPro" id="IPR010987">
    <property type="entry name" value="Glutathione-S-Trfase_C-like"/>
</dbReference>
<dbReference type="Gene3D" id="3.40.30.10">
    <property type="entry name" value="Glutaredoxin"/>
    <property type="match status" value="1"/>
</dbReference>
<feature type="domain" description="GST C-terminal" evidence="3">
    <location>
        <begin position="99"/>
        <end position="222"/>
    </location>
</feature>
<evidence type="ECO:0008006" key="6">
    <source>
        <dbReference type="Google" id="ProtNLM"/>
    </source>
</evidence>
<dbReference type="KEGG" id="ccac:CcaHIS019_0108620"/>
<dbReference type="InterPro" id="IPR004046">
    <property type="entry name" value="GST_C"/>
</dbReference>
<evidence type="ECO:0000259" key="3">
    <source>
        <dbReference type="PROSITE" id="PS50405"/>
    </source>
</evidence>
<dbReference type="PROSITE" id="PS50404">
    <property type="entry name" value="GST_NTER"/>
    <property type="match status" value="1"/>
</dbReference>
<dbReference type="Pfam" id="PF14497">
    <property type="entry name" value="GST_C_3"/>
    <property type="match status" value="1"/>
</dbReference>
<accession>A0AA48KXC8</accession>
<dbReference type="InterPro" id="IPR005955">
    <property type="entry name" value="GST_Zeta"/>
</dbReference>
<comment type="similarity">
    <text evidence="1">Belongs to the GST superfamily. Zeta family.</text>
</comment>
<organism evidence="4 5">
    <name type="scientific">Cutaneotrichosporon cavernicola</name>
    <dbReference type="NCBI Taxonomy" id="279322"/>
    <lineage>
        <taxon>Eukaryota</taxon>
        <taxon>Fungi</taxon>
        <taxon>Dikarya</taxon>
        <taxon>Basidiomycota</taxon>
        <taxon>Agaricomycotina</taxon>
        <taxon>Tremellomycetes</taxon>
        <taxon>Trichosporonales</taxon>
        <taxon>Trichosporonaceae</taxon>
        <taxon>Cutaneotrichosporon</taxon>
    </lineage>
</organism>
<reference evidence="4" key="1">
    <citation type="journal article" date="2023" name="BMC Genomics">
        <title>Chromosome-level genome assemblies of Cutaneotrichosporon spp. (Trichosporonales, Basidiomycota) reveal imbalanced evolution between nucleotide sequences and chromosome synteny.</title>
        <authorList>
            <person name="Kobayashi Y."/>
            <person name="Kayamori A."/>
            <person name="Aoki K."/>
            <person name="Shiwa Y."/>
            <person name="Matsutani M."/>
            <person name="Fujita N."/>
            <person name="Sugita T."/>
            <person name="Iwasaki W."/>
            <person name="Tanaka N."/>
            <person name="Takashima M."/>
        </authorList>
    </citation>
    <scope>NUCLEOTIDE SEQUENCE</scope>
    <source>
        <strain evidence="4">HIS019</strain>
    </source>
</reference>
<dbReference type="SUPFAM" id="SSF52833">
    <property type="entry name" value="Thioredoxin-like"/>
    <property type="match status" value="1"/>
</dbReference>
<dbReference type="Gene3D" id="1.20.1050.10">
    <property type="match status" value="1"/>
</dbReference>
<dbReference type="NCBIfam" id="TIGR01262">
    <property type="entry name" value="maiA"/>
    <property type="match status" value="1"/>
</dbReference>
<proteinExistence type="inferred from homology"/>
<feature type="domain" description="GST N-terminal" evidence="2">
    <location>
        <begin position="5"/>
        <end position="90"/>
    </location>
</feature>
<dbReference type="GO" id="GO:0006749">
    <property type="term" value="P:glutathione metabolic process"/>
    <property type="evidence" value="ECO:0007669"/>
    <property type="project" value="TreeGrafter"/>
</dbReference>
<dbReference type="GeneID" id="85492015"/>
<evidence type="ECO:0000256" key="1">
    <source>
        <dbReference type="ARBA" id="ARBA00010007"/>
    </source>
</evidence>
<dbReference type="Pfam" id="PF02798">
    <property type="entry name" value="GST_N"/>
    <property type="match status" value="1"/>
</dbReference>
<dbReference type="PANTHER" id="PTHR42673">
    <property type="entry name" value="MALEYLACETOACETATE ISOMERASE"/>
    <property type="match status" value="1"/>
</dbReference>
<dbReference type="AlphaFoldDB" id="A0AA48KXC8"/>
<evidence type="ECO:0000313" key="4">
    <source>
        <dbReference type="EMBL" id="BEI88144.1"/>
    </source>
</evidence>
<protein>
    <recommendedName>
        <fullName evidence="6">Maleylacetoacetate isomerase</fullName>
    </recommendedName>
</protein>
<dbReference type="SFLD" id="SFLDG00358">
    <property type="entry name" value="Main_(cytGST)"/>
    <property type="match status" value="1"/>
</dbReference>